<dbReference type="EMBL" id="CAVNYO010000138">
    <property type="protein sequence ID" value="CAK5268588.1"/>
    <property type="molecule type" value="Genomic_DNA"/>
</dbReference>
<feature type="compositionally biased region" description="Polar residues" evidence="3">
    <location>
        <begin position="28"/>
        <end position="38"/>
    </location>
</feature>
<dbReference type="Proteomes" id="UP001295794">
    <property type="component" value="Unassembled WGS sequence"/>
</dbReference>
<feature type="region of interest" description="Disordered" evidence="3">
    <location>
        <begin position="62"/>
        <end position="98"/>
    </location>
</feature>
<dbReference type="GO" id="GO:0008408">
    <property type="term" value="F:3'-5' exonuclease activity"/>
    <property type="evidence" value="ECO:0007669"/>
    <property type="project" value="InterPro"/>
</dbReference>
<sequence>MSNTSNSKLMAALSKMGFAPEPIPAPTASGNVSKSTTRVPPRIPALKPAPAPFLVHRSVSAPESKISETLRPPPLRSGVSSPDTLHRKQSSSGVVEEPPPVSVRLPVYSYRASASPIPTVHFTRDEAEADRLVRMLDTTRHVMIPISVDFEWVVSIGRGMSARPISVVQLADRHRILIIQLRWSANGSYGTMSRVPESLCRLLENENVPKMGANILNDARKLFRDYGIMMYPCIELGALARAVDSQCKIAGNRKIIALAKLTEAYLQKTLAKDSSTRMGDWENPKLHERKEMLEYAANDAYCTMEIYSAMASIAQTNKVEIPTFSEGIRHVPLVYSQMELTRTDLPSVSLTPRMSDAGMLPQHLRAYRHWKAGWALDDICAELVIDKGAMARLKRSTVISYVLSAVKAWPPLPTDHSLLRELVLADIGGWGRWGEMVCQRANVDRM</sequence>
<dbReference type="InterPro" id="IPR036397">
    <property type="entry name" value="RNaseH_sf"/>
</dbReference>
<dbReference type="AlphaFoldDB" id="A0AAD2H378"/>
<dbReference type="CDD" id="cd06141">
    <property type="entry name" value="WRN_exo"/>
    <property type="match status" value="1"/>
</dbReference>
<dbReference type="InterPro" id="IPR002562">
    <property type="entry name" value="3'-5'_exonuclease_dom"/>
</dbReference>
<evidence type="ECO:0000259" key="4">
    <source>
        <dbReference type="SMART" id="SM00474"/>
    </source>
</evidence>
<dbReference type="GO" id="GO:0005634">
    <property type="term" value="C:nucleus"/>
    <property type="evidence" value="ECO:0007669"/>
    <property type="project" value="TreeGrafter"/>
</dbReference>
<feature type="domain" description="3'-5' exonuclease" evidence="4">
    <location>
        <begin position="120"/>
        <end position="315"/>
    </location>
</feature>
<evidence type="ECO:0000256" key="2">
    <source>
        <dbReference type="ARBA" id="ARBA00022801"/>
    </source>
</evidence>
<evidence type="ECO:0000313" key="6">
    <source>
        <dbReference type="Proteomes" id="UP001295794"/>
    </source>
</evidence>
<evidence type="ECO:0000256" key="3">
    <source>
        <dbReference type="SAM" id="MobiDB-lite"/>
    </source>
</evidence>
<comment type="caution">
    <text evidence="5">The sequence shown here is derived from an EMBL/GenBank/DDBJ whole genome shotgun (WGS) entry which is preliminary data.</text>
</comment>
<dbReference type="PANTHER" id="PTHR13620">
    <property type="entry name" value="3-5 EXONUCLEASE"/>
    <property type="match status" value="1"/>
</dbReference>
<dbReference type="Gene3D" id="3.30.420.10">
    <property type="entry name" value="Ribonuclease H-like superfamily/Ribonuclease H"/>
    <property type="match status" value="1"/>
</dbReference>
<dbReference type="SUPFAM" id="SSF53098">
    <property type="entry name" value="Ribonuclease H-like"/>
    <property type="match status" value="1"/>
</dbReference>
<dbReference type="InterPro" id="IPR051132">
    <property type="entry name" value="3-5_Exonuclease_domain"/>
</dbReference>
<evidence type="ECO:0000256" key="1">
    <source>
        <dbReference type="ARBA" id="ARBA00022722"/>
    </source>
</evidence>
<gene>
    <name evidence="5" type="ORF">MYCIT1_LOCUS11870</name>
</gene>
<dbReference type="SMART" id="SM00474">
    <property type="entry name" value="35EXOc"/>
    <property type="match status" value="1"/>
</dbReference>
<keyword evidence="2" id="KW-0378">Hydrolase</keyword>
<dbReference type="GO" id="GO:0003676">
    <property type="term" value="F:nucleic acid binding"/>
    <property type="evidence" value="ECO:0007669"/>
    <property type="project" value="InterPro"/>
</dbReference>
<dbReference type="GO" id="GO:0005737">
    <property type="term" value="C:cytoplasm"/>
    <property type="evidence" value="ECO:0007669"/>
    <property type="project" value="TreeGrafter"/>
</dbReference>
<dbReference type="GO" id="GO:0006139">
    <property type="term" value="P:nucleobase-containing compound metabolic process"/>
    <property type="evidence" value="ECO:0007669"/>
    <property type="project" value="InterPro"/>
</dbReference>
<dbReference type="PANTHER" id="PTHR13620:SF104">
    <property type="entry name" value="EXONUCLEASE 3'-5' DOMAIN-CONTAINING PROTEIN 2"/>
    <property type="match status" value="1"/>
</dbReference>
<feature type="region of interest" description="Disordered" evidence="3">
    <location>
        <begin position="19"/>
        <end position="45"/>
    </location>
</feature>
<reference evidence="5" key="1">
    <citation type="submission" date="2023-11" db="EMBL/GenBank/DDBJ databases">
        <authorList>
            <person name="De Vega J J."/>
            <person name="De Vega J J."/>
        </authorList>
    </citation>
    <scope>NUCLEOTIDE SEQUENCE</scope>
</reference>
<dbReference type="InterPro" id="IPR012337">
    <property type="entry name" value="RNaseH-like_sf"/>
</dbReference>
<dbReference type="Pfam" id="PF01612">
    <property type="entry name" value="DNA_pol_A_exo1"/>
    <property type="match status" value="1"/>
</dbReference>
<organism evidence="5 6">
    <name type="scientific">Mycena citricolor</name>
    <dbReference type="NCBI Taxonomy" id="2018698"/>
    <lineage>
        <taxon>Eukaryota</taxon>
        <taxon>Fungi</taxon>
        <taxon>Dikarya</taxon>
        <taxon>Basidiomycota</taxon>
        <taxon>Agaricomycotina</taxon>
        <taxon>Agaricomycetes</taxon>
        <taxon>Agaricomycetidae</taxon>
        <taxon>Agaricales</taxon>
        <taxon>Marasmiineae</taxon>
        <taxon>Mycenaceae</taxon>
        <taxon>Mycena</taxon>
    </lineage>
</organism>
<keyword evidence="6" id="KW-1185">Reference proteome</keyword>
<proteinExistence type="predicted"/>
<name>A0AAD2H378_9AGAR</name>
<keyword evidence="1" id="KW-0540">Nuclease</keyword>
<evidence type="ECO:0000313" key="5">
    <source>
        <dbReference type="EMBL" id="CAK5268588.1"/>
    </source>
</evidence>
<protein>
    <recommendedName>
        <fullName evidence="4">3'-5' exonuclease domain-containing protein</fullName>
    </recommendedName>
</protein>
<accession>A0AAD2H378</accession>